<organism evidence="17 18">
    <name type="scientific">Trichomonas vaginalis (strain ATCC PRA-98 / G3)</name>
    <dbReference type="NCBI Taxonomy" id="412133"/>
    <lineage>
        <taxon>Eukaryota</taxon>
        <taxon>Metamonada</taxon>
        <taxon>Parabasalia</taxon>
        <taxon>Trichomonadida</taxon>
        <taxon>Trichomonadidae</taxon>
        <taxon>Trichomonas</taxon>
    </lineage>
</organism>
<dbReference type="GO" id="GO:0004714">
    <property type="term" value="F:transmembrane receptor protein tyrosine kinase activity"/>
    <property type="evidence" value="ECO:0007669"/>
    <property type="project" value="UniProtKB-EC"/>
</dbReference>
<dbReference type="InterPro" id="IPR055163">
    <property type="entry name" value="ALK/LTK-like_GRD"/>
</dbReference>
<reference evidence="17" key="2">
    <citation type="journal article" date="2007" name="Science">
        <title>Draft genome sequence of the sexually transmitted pathogen Trichomonas vaginalis.</title>
        <authorList>
            <person name="Carlton J.M."/>
            <person name="Hirt R.P."/>
            <person name="Silva J.C."/>
            <person name="Delcher A.L."/>
            <person name="Schatz M."/>
            <person name="Zhao Q."/>
            <person name="Wortman J.R."/>
            <person name="Bidwell S.L."/>
            <person name="Alsmark U.C.M."/>
            <person name="Besteiro S."/>
            <person name="Sicheritz-Ponten T."/>
            <person name="Noel C.J."/>
            <person name="Dacks J.B."/>
            <person name="Foster P.G."/>
            <person name="Simillion C."/>
            <person name="Van de Peer Y."/>
            <person name="Miranda-Saavedra D."/>
            <person name="Barton G.J."/>
            <person name="Westrop G.D."/>
            <person name="Mueller S."/>
            <person name="Dessi D."/>
            <person name="Fiori P.L."/>
            <person name="Ren Q."/>
            <person name="Paulsen I."/>
            <person name="Zhang H."/>
            <person name="Bastida-Corcuera F.D."/>
            <person name="Simoes-Barbosa A."/>
            <person name="Brown M.T."/>
            <person name="Hayes R.D."/>
            <person name="Mukherjee M."/>
            <person name="Okumura C.Y."/>
            <person name="Schneider R."/>
            <person name="Smith A.J."/>
            <person name="Vanacova S."/>
            <person name="Villalvazo M."/>
            <person name="Haas B.J."/>
            <person name="Pertea M."/>
            <person name="Feldblyum T.V."/>
            <person name="Utterback T.R."/>
            <person name="Shu C.L."/>
            <person name="Osoegawa K."/>
            <person name="de Jong P.J."/>
            <person name="Hrdy I."/>
            <person name="Horvathova L."/>
            <person name="Zubacova Z."/>
            <person name="Dolezal P."/>
            <person name="Malik S.B."/>
            <person name="Logsdon J.M. Jr."/>
            <person name="Henze K."/>
            <person name="Gupta A."/>
            <person name="Wang C.C."/>
            <person name="Dunne R.L."/>
            <person name="Upcroft J.A."/>
            <person name="Upcroft P."/>
            <person name="White O."/>
            <person name="Salzberg S.L."/>
            <person name="Tang P."/>
            <person name="Chiu C.-H."/>
            <person name="Lee Y.-S."/>
            <person name="Embley T.M."/>
            <person name="Coombs G.H."/>
            <person name="Mottram J.C."/>
            <person name="Tachezy J."/>
            <person name="Fraser-Liggett C.M."/>
            <person name="Johnson P.J."/>
        </authorList>
    </citation>
    <scope>NUCLEOTIDE SEQUENCE [LARGE SCALE GENOMIC DNA]</scope>
    <source>
        <strain evidence="17">G3</strain>
    </source>
</reference>
<evidence type="ECO:0000256" key="10">
    <source>
        <dbReference type="ARBA" id="ARBA00022989"/>
    </source>
</evidence>
<evidence type="ECO:0000256" key="11">
    <source>
        <dbReference type="ARBA" id="ARBA00023136"/>
    </source>
</evidence>
<dbReference type="EC" id="2.7.10.1" evidence="2"/>
<evidence type="ECO:0000256" key="1">
    <source>
        <dbReference type="ARBA" id="ARBA00004251"/>
    </source>
</evidence>
<dbReference type="SMR" id="A2E3M6"/>
<keyword evidence="7" id="KW-0547">Nucleotide-binding</keyword>
<dbReference type="InParanoid" id="A2E3M6"/>
<dbReference type="GO" id="GO:0005524">
    <property type="term" value="F:ATP binding"/>
    <property type="evidence" value="ECO:0007669"/>
    <property type="project" value="UniProtKB-KW"/>
</dbReference>
<dbReference type="VEuPathDB" id="TrichDB:TVAG_401180"/>
<keyword evidence="5" id="KW-0812">Transmembrane</keyword>
<keyword evidence="9" id="KW-0067">ATP-binding</keyword>
<keyword evidence="4" id="KW-0808">Transferase</keyword>
<keyword evidence="15" id="KW-0325">Glycoprotein</keyword>
<evidence type="ECO:0000259" key="16">
    <source>
        <dbReference type="Pfam" id="PF12810"/>
    </source>
</evidence>
<dbReference type="EMBL" id="DS113296">
    <property type="protein sequence ID" value="EAY12792.1"/>
    <property type="molecule type" value="Genomic_DNA"/>
</dbReference>
<evidence type="ECO:0000313" key="18">
    <source>
        <dbReference type="Proteomes" id="UP000001542"/>
    </source>
</evidence>
<proteinExistence type="predicted"/>
<evidence type="ECO:0000256" key="12">
    <source>
        <dbReference type="ARBA" id="ARBA00023137"/>
    </source>
</evidence>
<evidence type="ECO:0000256" key="2">
    <source>
        <dbReference type="ARBA" id="ARBA00011902"/>
    </source>
</evidence>
<gene>
    <name evidence="17" type="ORF">TVAG_401180</name>
</gene>
<sequence length="148" mass="16032">MPFTFNLTDHSKGTNKVFNDKENEYTFEYPCSSTYDCAPYEVNFPPGSYLLEVWGAQGGWYNKADECLGGYSKGILSLKNETKGYLYVGGRGTATTVPGIQMGGFNGGGNGYFYSAKEMYGGGGGGASDIRLEMDLLTTRIIAGRICN</sequence>
<dbReference type="KEGG" id="tva:4770760"/>
<keyword evidence="6" id="KW-0732">Signal</keyword>
<feature type="domain" description="ALK/LTK-like glycine-rich" evidence="16">
    <location>
        <begin position="40"/>
        <end position="143"/>
    </location>
</feature>
<dbReference type="Proteomes" id="UP000001542">
    <property type="component" value="Unassembled WGS sequence"/>
</dbReference>
<protein>
    <recommendedName>
        <fullName evidence="2">receptor protein-tyrosine kinase</fullName>
        <ecNumber evidence="2">2.7.10.1</ecNumber>
    </recommendedName>
</protein>
<reference evidence="17" key="1">
    <citation type="submission" date="2006-10" db="EMBL/GenBank/DDBJ databases">
        <authorList>
            <person name="Amadeo P."/>
            <person name="Zhao Q."/>
            <person name="Wortman J."/>
            <person name="Fraser-Liggett C."/>
            <person name="Carlton J."/>
        </authorList>
    </citation>
    <scope>NUCLEOTIDE SEQUENCE</scope>
    <source>
        <strain evidence="17">G3</strain>
    </source>
</reference>
<comment type="subcellular location">
    <subcellularLocation>
        <location evidence="1">Cell membrane</location>
        <topology evidence="1">Single-pass type I membrane protein</topology>
    </subcellularLocation>
</comment>
<evidence type="ECO:0000256" key="9">
    <source>
        <dbReference type="ARBA" id="ARBA00022840"/>
    </source>
</evidence>
<keyword evidence="8" id="KW-0418">Kinase</keyword>
<evidence type="ECO:0000256" key="4">
    <source>
        <dbReference type="ARBA" id="ARBA00022679"/>
    </source>
</evidence>
<evidence type="ECO:0000256" key="6">
    <source>
        <dbReference type="ARBA" id="ARBA00022729"/>
    </source>
</evidence>
<keyword evidence="14" id="KW-0675">Receptor</keyword>
<dbReference type="Pfam" id="PF12810">
    <property type="entry name" value="ALK_LTK_GRD"/>
    <property type="match status" value="1"/>
</dbReference>
<dbReference type="AlphaFoldDB" id="A2E3M6"/>
<name>A2E3M6_TRIV3</name>
<dbReference type="GO" id="GO:0005886">
    <property type="term" value="C:plasma membrane"/>
    <property type="evidence" value="ECO:0007669"/>
    <property type="project" value="UniProtKB-SubCell"/>
</dbReference>
<dbReference type="RefSeq" id="XP_001325015.1">
    <property type="nucleotide sequence ID" value="XM_001324980.1"/>
</dbReference>
<evidence type="ECO:0000256" key="5">
    <source>
        <dbReference type="ARBA" id="ARBA00022692"/>
    </source>
</evidence>
<evidence type="ECO:0000256" key="14">
    <source>
        <dbReference type="ARBA" id="ARBA00023170"/>
    </source>
</evidence>
<evidence type="ECO:0000256" key="13">
    <source>
        <dbReference type="ARBA" id="ARBA00023157"/>
    </source>
</evidence>
<keyword evidence="12" id="KW-0829">Tyrosine-protein kinase</keyword>
<keyword evidence="13" id="KW-1015">Disulfide bond</keyword>
<keyword evidence="18" id="KW-1185">Reference proteome</keyword>
<keyword evidence="11" id="KW-0472">Membrane</keyword>
<evidence type="ECO:0000256" key="8">
    <source>
        <dbReference type="ARBA" id="ARBA00022777"/>
    </source>
</evidence>
<keyword evidence="3" id="KW-1003">Cell membrane</keyword>
<keyword evidence="10" id="KW-1133">Transmembrane helix</keyword>
<evidence type="ECO:0000256" key="3">
    <source>
        <dbReference type="ARBA" id="ARBA00022475"/>
    </source>
</evidence>
<accession>A2E3M6</accession>
<evidence type="ECO:0000256" key="7">
    <source>
        <dbReference type="ARBA" id="ARBA00022741"/>
    </source>
</evidence>
<dbReference type="VEuPathDB" id="TrichDB:TVAGG3_0647100"/>
<evidence type="ECO:0000256" key="15">
    <source>
        <dbReference type="ARBA" id="ARBA00023180"/>
    </source>
</evidence>
<evidence type="ECO:0000313" key="17">
    <source>
        <dbReference type="EMBL" id="EAY12792.1"/>
    </source>
</evidence>